<evidence type="ECO:0000256" key="4">
    <source>
        <dbReference type="SAM" id="Phobius"/>
    </source>
</evidence>
<proteinExistence type="inferred from homology"/>
<dbReference type="EMBL" id="LBYI01000005">
    <property type="protein sequence ID" value="KKR50857.1"/>
    <property type="molecule type" value="Genomic_DNA"/>
</dbReference>
<feature type="domain" description="Glycosyltransferase subfamily 4-like N-terminal" evidence="7">
    <location>
        <begin position="1205"/>
        <end position="1366"/>
    </location>
</feature>
<dbReference type="Gene3D" id="3.90.550.10">
    <property type="entry name" value="Spore Coat Polysaccharide Biosynthesis Protein SpsA, Chain A"/>
    <property type="match status" value="2"/>
</dbReference>
<evidence type="ECO:0000259" key="5">
    <source>
        <dbReference type="Pfam" id="PF00534"/>
    </source>
</evidence>
<dbReference type="Pfam" id="PF13632">
    <property type="entry name" value="Glyco_trans_2_3"/>
    <property type="match status" value="1"/>
</dbReference>
<dbReference type="InterPro" id="IPR001296">
    <property type="entry name" value="Glyco_trans_1"/>
</dbReference>
<dbReference type="Gene3D" id="3.40.50.2000">
    <property type="entry name" value="Glycogen Phosphorylase B"/>
    <property type="match status" value="2"/>
</dbReference>
<feature type="transmembrane region" description="Helical" evidence="4">
    <location>
        <begin position="275"/>
        <end position="298"/>
    </location>
</feature>
<dbReference type="CDD" id="cd03801">
    <property type="entry name" value="GT4_PimA-like"/>
    <property type="match status" value="1"/>
</dbReference>
<feature type="transmembrane region" description="Helical" evidence="4">
    <location>
        <begin position="967"/>
        <end position="991"/>
    </location>
</feature>
<feature type="transmembrane region" description="Helical" evidence="4">
    <location>
        <begin position="842"/>
        <end position="864"/>
    </location>
</feature>
<dbReference type="CDD" id="cd06427">
    <property type="entry name" value="CESA_like_2"/>
    <property type="match status" value="1"/>
</dbReference>
<feature type="transmembrane region" description="Helical" evidence="4">
    <location>
        <begin position="1110"/>
        <end position="1130"/>
    </location>
</feature>
<dbReference type="GO" id="GO:0016757">
    <property type="term" value="F:glycosyltransferase activity"/>
    <property type="evidence" value="ECO:0007669"/>
    <property type="project" value="UniProtKB-KW"/>
</dbReference>
<keyword evidence="2" id="KW-0328">Glycosyltransferase</keyword>
<feature type="transmembrane region" description="Helical" evidence="4">
    <location>
        <begin position="615"/>
        <end position="634"/>
    </location>
</feature>
<dbReference type="PANTHER" id="PTHR43630:SF1">
    <property type="entry name" value="POLY-BETA-1,6-N-ACETYL-D-GLUCOSAMINE SYNTHASE"/>
    <property type="match status" value="1"/>
</dbReference>
<keyword evidence="3 9" id="KW-0808">Transferase</keyword>
<dbReference type="Pfam" id="PF13439">
    <property type="entry name" value="Glyco_transf_4"/>
    <property type="match status" value="1"/>
</dbReference>
<sequence>MNLAAQNKFIMISVVVPTYNEVENIRSLLERLEKVLGAFPKAYEAVIIDDYSTDGTWELLTKLKKKFPIRAFRKEGKQGKAYSLVEGFSKASGNILAMIDADLQYPPEAIAVMVSGLGETCDIVVANRKDYEAPKFRKVFSKVFKFAFGRALHGIGCDVQSGLKVFKKEVFESVRFAPKSPWSFDLEFLVRAKSAGFSVAEYDITFKKRQAGDSKISFVRNGWDLATSALSLRTKRMEPAHIKPEDGEAMKGAGVGFGGRKFITHTTLSHRKSAIVNFTFGQKVLLLGSLFLVSWGLFMDPLRAVATVVALLSTIYFLDVVFNLYLVLRSLQSPPDITFNAVEIAKVDDSKLPVYSILCPLYREARVLPDFLNAINALDWPKEKLDVLLLLEADDEETIKAVDSMNLPPYFRTLVVPHSQPKTKPKACNFGLAHAKGEYVVIYDAEDIPDPQQLKKAYLAFKKSPREVICMQAKLNYFNPHQNLLTRLFTAEYSLWFDLSLVGMQSINTAIPLGGTSNHFRTGDLKQLEGWDPFNVTEDADLGVRLFKAGYRTAIIDSTTLEEANSDIFNWIRQRSRWIKGYMQTYLVHMRNPVEFVRENGIHAFIFQLVVGGKIAFIFINPILWAATISYFALNSLVGTTIEALYPAHIFYMAVISLVFGNFLFVYYYMVGCAKREQWALMKYVFLVPFYWLAVSVAGVKALYQLIFKPHFWEKTVHGLHLAVEEEVAAIEEQALKAQPVYLGSPMFEKVRGLMTSGKTAGGILIAASVVGNLFNFAYNAYLGRAVSIEEFGLVSLVGSFLFIVTIPFNSLSRTITHKSAHYLGEYETALVAFWQEVRKRVVTIGLVATLIWLALTPIFAPVFKSQSVLPFALFAPVWFVGIVSAVDIGFLYGNMKFVIYASLMVTAAISKFIISWLLVSLGFPQFVYAAIPGSIAITSVLAWLFASSIKGKSVNLDRQKSVKFPFHFFVTSAFSEFSILAFLSFDVILAKVFLSPTAAGQYAILALFGKMIFFVGGLFGQFITPIISREEGAKRDSKKAFYKLFLASAISSTLAYLIVGLFGFETGEILIGSKVQPVEYLLPLYGFGILAFTVAARIINFYQVKHRHIFPTTAFVLALSQIVGISLHHNGLLEIVQVMSVVGVLNLVAVLLLHFFYEPLKTMFQNVTDLFGLFAPIPTGAPVADGGLRVLVFNWRDTKHVWAGGSEVYIHEISKRLVDDGNSVTLFCGNDRHSRPNETIEGVNIVRRGGFYTVYFWAILYYIFKFRDKFDVIVDSENGIPFFTPLYARKPVIGLVHHVHQEVFRRHLIYPMAKFAQFLEGNLMPFVYRNVQMITVSNSSKAAMEAIGFGRVRPIEVINPGVDLSKFKRMQKSKDPSVLYLGRLKPYKSVDVLIRAIKGIAQDIPNVTLTIAGSGESRPRLEQMVHDLNLSGVVKFVGKISEETKAELLAKSWVFAQPSMIEGWGITIIEANASGTPVVASNVPGLRDSVKNPHNGFLVPWGDASKFAEKITLLIKDNDLRKDFGDFGLMWARNFRWEKNAARFKAFYKTAKAA</sequence>
<dbReference type="InterPro" id="IPR001173">
    <property type="entry name" value="Glyco_trans_2-like"/>
</dbReference>
<evidence type="ECO:0000259" key="7">
    <source>
        <dbReference type="Pfam" id="PF13439"/>
    </source>
</evidence>
<evidence type="ECO:0000256" key="2">
    <source>
        <dbReference type="ARBA" id="ARBA00022676"/>
    </source>
</evidence>
<keyword evidence="4" id="KW-0472">Membrane</keyword>
<gene>
    <name evidence="9" type="ORF">UT84_C0005G0003</name>
</gene>
<keyword evidence="4" id="KW-0812">Transmembrane</keyword>
<evidence type="ECO:0000313" key="9">
    <source>
        <dbReference type="EMBL" id="KKR50857.1"/>
    </source>
</evidence>
<feature type="transmembrane region" description="Helical" evidence="4">
    <location>
        <begin position="1045"/>
        <end position="1065"/>
    </location>
</feature>
<reference evidence="9 10" key="1">
    <citation type="journal article" date="2015" name="Nature">
        <title>rRNA introns, odd ribosomes, and small enigmatic genomes across a large radiation of phyla.</title>
        <authorList>
            <person name="Brown C.T."/>
            <person name="Hug L.A."/>
            <person name="Thomas B.C."/>
            <person name="Sharon I."/>
            <person name="Castelle C.J."/>
            <person name="Singh A."/>
            <person name="Wilkins M.J."/>
            <person name="Williams K.H."/>
            <person name="Banfield J.F."/>
        </authorList>
    </citation>
    <scope>NUCLEOTIDE SEQUENCE [LARGE SCALE GENOMIC DNA]</scope>
</reference>
<dbReference type="InterPro" id="IPR029044">
    <property type="entry name" value="Nucleotide-diphossugar_trans"/>
</dbReference>
<evidence type="ECO:0000256" key="1">
    <source>
        <dbReference type="ARBA" id="ARBA00006739"/>
    </source>
</evidence>
<feature type="transmembrane region" description="Helical" evidence="4">
    <location>
        <begin position="646"/>
        <end position="669"/>
    </location>
</feature>
<feature type="domain" description="Glycosyltransferase 2-like" evidence="8">
    <location>
        <begin position="439"/>
        <end position="634"/>
    </location>
</feature>
<dbReference type="PATRIC" id="fig|1618405.3.peg.357"/>
<organism evidence="9 10">
    <name type="scientific">Candidatus Curtissbacteria bacterium GW2011_GWA1_40_16</name>
    <dbReference type="NCBI Taxonomy" id="1618405"/>
    <lineage>
        <taxon>Bacteria</taxon>
        <taxon>Candidatus Curtissiibacteriota</taxon>
    </lineage>
</organism>
<dbReference type="InterPro" id="IPR028098">
    <property type="entry name" value="Glyco_trans_4-like_N"/>
</dbReference>
<feature type="domain" description="Glycosyl transferase family 1" evidence="5">
    <location>
        <begin position="1367"/>
        <end position="1527"/>
    </location>
</feature>
<feature type="transmembrane region" description="Helical" evidence="4">
    <location>
        <begin position="926"/>
        <end position="947"/>
    </location>
</feature>
<evidence type="ECO:0000259" key="6">
    <source>
        <dbReference type="Pfam" id="PF00535"/>
    </source>
</evidence>
<evidence type="ECO:0000259" key="8">
    <source>
        <dbReference type="Pfam" id="PF13632"/>
    </source>
</evidence>
<dbReference type="Pfam" id="PF00535">
    <property type="entry name" value="Glycos_transf_2"/>
    <property type="match status" value="1"/>
</dbReference>
<protein>
    <submittedName>
        <fullName evidence="9">Glycosyltransferase, group 2 family protein</fullName>
    </submittedName>
</protein>
<dbReference type="SUPFAM" id="SSF53448">
    <property type="entry name" value="Nucleotide-diphospho-sugar transferases"/>
    <property type="match status" value="2"/>
</dbReference>
<evidence type="ECO:0000256" key="3">
    <source>
        <dbReference type="ARBA" id="ARBA00022679"/>
    </source>
</evidence>
<feature type="transmembrane region" description="Helical" evidence="4">
    <location>
        <begin position="1003"/>
        <end position="1024"/>
    </location>
</feature>
<accession>A0A0G0UKU8</accession>
<feature type="transmembrane region" description="Helical" evidence="4">
    <location>
        <begin position="304"/>
        <end position="328"/>
    </location>
</feature>
<feature type="transmembrane region" description="Helical" evidence="4">
    <location>
        <begin position="870"/>
        <end position="891"/>
    </location>
</feature>
<feature type="transmembrane region" description="Helical" evidence="4">
    <location>
        <begin position="792"/>
        <end position="812"/>
    </location>
</feature>
<dbReference type="Proteomes" id="UP000034531">
    <property type="component" value="Unassembled WGS sequence"/>
</dbReference>
<dbReference type="Pfam" id="PF00534">
    <property type="entry name" value="Glycos_transf_1"/>
    <property type="match status" value="1"/>
</dbReference>
<feature type="transmembrane region" description="Helical" evidence="4">
    <location>
        <begin position="1136"/>
        <end position="1158"/>
    </location>
</feature>
<dbReference type="SUPFAM" id="SSF53756">
    <property type="entry name" value="UDP-Glycosyltransferase/glycogen phosphorylase"/>
    <property type="match status" value="1"/>
</dbReference>
<feature type="transmembrane region" description="Helical" evidence="4">
    <location>
        <begin position="681"/>
        <end position="704"/>
    </location>
</feature>
<feature type="transmembrane region" description="Helical" evidence="4">
    <location>
        <begin position="898"/>
        <end position="920"/>
    </location>
</feature>
<comment type="similarity">
    <text evidence="1">Belongs to the glycosyltransferase 2 family.</text>
</comment>
<name>A0A0G0UKU8_9BACT</name>
<comment type="caution">
    <text evidence="9">The sequence shown here is derived from an EMBL/GenBank/DDBJ whole genome shotgun (WGS) entry which is preliminary data.</text>
</comment>
<feature type="domain" description="Glycosyltransferase 2-like" evidence="6">
    <location>
        <begin position="13"/>
        <end position="173"/>
    </location>
</feature>
<dbReference type="PANTHER" id="PTHR43630">
    <property type="entry name" value="POLY-BETA-1,6-N-ACETYL-D-GLUCOSAMINE SYNTHASE"/>
    <property type="match status" value="1"/>
</dbReference>
<feature type="transmembrane region" description="Helical" evidence="4">
    <location>
        <begin position="1085"/>
        <end position="1103"/>
    </location>
</feature>
<keyword evidence="4" id="KW-1133">Transmembrane helix</keyword>
<feature type="transmembrane region" description="Helical" evidence="4">
    <location>
        <begin position="1246"/>
        <end position="1265"/>
    </location>
</feature>
<evidence type="ECO:0000313" key="10">
    <source>
        <dbReference type="Proteomes" id="UP000034531"/>
    </source>
</evidence>